<protein>
    <recommendedName>
        <fullName evidence="5">DUF2946 domain-containing protein</fullName>
    </recommendedName>
</protein>
<proteinExistence type="predicted"/>
<comment type="caution">
    <text evidence="3">The sequence shown here is derived from an EMBL/GenBank/DDBJ whole genome shotgun (WGS) entry which is preliminary data.</text>
</comment>
<evidence type="ECO:0000256" key="1">
    <source>
        <dbReference type="SAM" id="MobiDB-lite"/>
    </source>
</evidence>
<evidence type="ECO:0000256" key="2">
    <source>
        <dbReference type="SAM" id="SignalP"/>
    </source>
</evidence>
<dbReference type="Pfam" id="PF11162">
    <property type="entry name" value="DUF2946"/>
    <property type="match status" value="1"/>
</dbReference>
<evidence type="ECO:0008006" key="5">
    <source>
        <dbReference type="Google" id="ProtNLM"/>
    </source>
</evidence>
<feature type="chain" id="PRO_5035315898" description="DUF2946 domain-containing protein" evidence="2">
    <location>
        <begin position="21"/>
        <end position="120"/>
    </location>
</feature>
<dbReference type="InterPro" id="IPR021333">
    <property type="entry name" value="DUF2946"/>
</dbReference>
<feature type="signal peptide" evidence="2">
    <location>
        <begin position="1"/>
        <end position="20"/>
    </location>
</feature>
<feature type="region of interest" description="Disordered" evidence="1">
    <location>
        <begin position="100"/>
        <end position="120"/>
    </location>
</feature>
<dbReference type="EMBL" id="BMGH01000001">
    <property type="protein sequence ID" value="GGD12890.1"/>
    <property type="molecule type" value="Genomic_DNA"/>
</dbReference>
<accession>A0A8J2V1V7</accession>
<dbReference type="Proteomes" id="UP000613582">
    <property type="component" value="Unassembled WGS sequence"/>
</dbReference>
<keyword evidence="4" id="KW-1185">Reference proteome</keyword>
<name>A0A8J2V1V7_9PROT</name>
<dbReference type="AlphaFoldDB" id="A0A8J2V1V7"/>
<reference evidence="3" key="1">
    <citation type="journal article" date="2014" name="Int. J. Syst. Evol. Microbiol.">
        <title>Complete genome sequence of Corynebacterium casei LMG S-19264T (=DSM 44701T), isolated from a smear-ripened cheese.</title>
        <authorList>
            <consortium name="US DOE Joint Genome Institute (JGI-PGF)"/>
            <person name="Walter F."/>
            <person name="Albersmeier A."/>
            <person name="Kalinowski J."/>
            <person name="Ruckert C."/>
        </authorList>
    </citation>
    <scope>NUCLEOTIDE SEQUENCE</scope>
    <source>
        <strain evidence="3">CGMCC 1.12921</strain>
    </source>
</reference>
<gene>
    <name evidence="3" type="ORF">GCM10011342_22090</name>
</gene>
<organism evidence="3 4">
    <name type="scientific">Aquisalinus flavus</name>
    <dbReference type="NCBI Taxonomy" id="1526572"/>
    <lineage>
        <taxon>Bacteria</taxon>
        <taxon>Pseudomonadati</taxon>
        <taxon>Pseudomonadota</taxon>
        <taxon>Alphaproteobacteria</taxon>
        <taxon>Parvularculales</taxon>
        <taxon>Parvularculaceae</taxon>
        <taxon>Aquisalinus</taxon>
    </lineage>
</organism>
<evidence type="ECO:0000313" key="3">
    <source>
        <dbReference type="EMBL" id="GGD12890.1"/>
    </source>
</evidence>
<keyword evidence="2" id="KW-0732">Signal</keyword>
<feature type="compositionally biased region" description="Low complexity" evidence="1">
    <location>
        <begin position="101"/>
        <end position="120"/>
    </location>
</feature>
<evidence type="ECO:0000313" key="4">
    <source>
        <dbReference type="Proteomes" id="UP000613582"/>
    </source>
</evidence>
<reference evidence="3" key="2">
    <citation type="submission" date="2020-09" db="EMBL/GenBank/DDBJ databases">
        <authorList>
            <person name="Sun Q."/>
            <person name="Zhou Y."/>
        </authorList>
    </citation>
    <scope>NUCLEOTIDE SEQUENCE</scope>
    <source>
        <strain evidence="3">CGMCC 1.12921</strain>
    </source>
</reference>
<sequence length="120" mass="12302">MRMMLLAFAFQAGFGGAAMARLAETSYSICSPAGTGMTADARAAAREFAALTSRKDVPRNGAHDDQCFLCHLAATPVTPVETVVIAAPPLTREALRPLDNGAIAAQPQGPPLGGRAPPAA</sequence>